<dbReference type="PRINTS" id="PR01035">
    <property type="entry name" value="TCRTETA"/>
</dbReference>
<feature type="transmembrane region" description="Helical" evidence="8">
    <location>
        <begin position="171"/>
        <end position="190"/>
    </location>
</feature>
<name>A0A852TW68_9ACTN</name>
<evidence type="ECO:0000313" key="11">
    <source>
        <dbReference type="Proteomes" id="UP000589036"/>
    </source>
</evidence>
<feature type="transmembrane region" description="Helical" evidence="8">
    <location>
        <begin position="305"/>
        <end position="325"/>
    </location>
</feature>
<dbReference type="GO" id="GO:0022857">
    <property type="term" value="F:transmembrane transporter activity"/>
    <property type="evidence" value="ECO:0007669"/>
    <property type="project" value="InterPro"/>
</dbReference>
<dbReference type="GO" id="GO:0005886">
    <property type="term" value="C:plasma membrane"/>
    <property type="evidence" value="ECO:0007669"/>
    <property type="project" value="UniProtKB-SubCell"/>
</dbReference>
<evidence type="ECO:0000256" key="8">
    <source>
        <dbReference type="SAM" id="Phobius"/>
    </source>
</evidence>
<dbReference type="EMBL" id="JACCCC010000001">
    <property type="protein sequence ID" value="NYE47971.1"/>
    <property type="molecule type" value="Genomic_DNA"/>
</dbReference>
<feature type="transmembrane region" description="Helical" evidence="8">
    <location>
        <begin position="141"/>
        <end position="165"/>
    </location>
</feature>
<dbReference type="SUPFAM" id="SSF103473">
    <property type="entry name" value="MFS general substrate transporter"/>
    <property type="match status" value="1"/>
</dbReference>
<evidence type="ECO:0000256" key="6">
    <source>
        <dbReference type="ARBA" id="ARBA00022989"/>
    </source>
</evidence>
<comment type="similarity">
    <text evidence="2">Belongs to the major facilitator superfamily. TCR/Tet family.</text>
</comment>
<keyword evidence="5 8" id="KW-0812">Transmembrane</keyword>
<evidence type="ECO:0000256" key="7">
    <source>
        <dbReference type="ARBA" id="ARBA00023136"/>
    </source>
</evidence>
<keyword evidence="7 8" id="KW-0472">Membrane</keyword>
<dbReference type="InterPro" id="IPR011701">
    <property type="entry name" value="MFS"/>
</dbReference>
<feature type="transmembrane region" description="Helical" evidence="8">
    <location>
        <begin position="105"/>
        <end position="129"/>
    </location>
</feature>
<keyword evidence="4" id="KW-1003">Cell membrane</keyword>
<dbReference type="PROSITE" id="PS50850">
    <property type="entry name" value="MFS"/>
    <property type="match status" value="1"/>
</dbReference>
<feature type="transmembrane region" description="Helical" evidence="8">
    <location>
        <begin position="337"/>
        <end position="355"/>
    </location>
</feature>
<feature type="transmembrane region" description="Helical" evidence="8">
    <location>
        <begin position="231"/>
        <end position="249"/>
    </location>
</feature>
<reference evidence="10 11" key="1">
    <citation type="submission" date="2020-07" db="EMBL/GenBank/DDBJ databases">
        <title>Sequencing the genomes of 1000 actinobacteria strains.</title>
        <authorList>
            <person name="Klenk H.-P."/>
        </authorList>
    </citation>
    <scope>NUCLEOTIDE SEQUENCE [LARGE SCALE GENOMIC DNA]</scope>
    <source>
        <strain evidence="10 11">CXB654</strain>
    </source>
</reference>
<dbReference type="InterPro" id="IPR001958">
    <property type="entry name" value="Tet-R_TetA/multi-R_MdtG-like"/>
</dbReference>
<feature type="domain" description="Major facilitator superfamily (MFS) profile" evidence="9">
    <location>
        <begin position="16"/>
        <end position="451"/>
    </location>
</feature>
<feature type="transmembrane region" description="Helical" evidence="8">
    <location>
        <begin position="361"/>
        <end position="385"/>
    </location>
</feature>
<sequence>MNRREPAGEGRRNRWALLPLLLATFTGTVANSIVNVPLALIVADLGVTVAAGSLIVVAFAAVLASLMPVTGWLADRWGRRRVFVCAMGAMAGSSAGAAFAPDLGILVLCRAAQGAACAAVLPTVMALLVTSSGERRRSRTLGLWAAANGLGQAAGPALGGALATWFGWRAVFWPIVALALLALAGALWLLPRDAPRPLRLDWGGALMLTLAAALMMGSAAATAPLGPASPLVWGSAFAGIAATCAFLLVERGRADPFLHLHLLLETRYLRSCLAALAQMFCLGALLIGIPLYLTGQKGATPLASGLVLLSIPVTMALLAPVVGALSDRWGARHALRFGLVLLIIGQLLTVAAVALDSGVGPLLITALIAAGAGMASVQTPAATGASRSRLGRHGTGLGLFNLVRFGGSGLGAAWVALAVDRSPMFGSAFAVCAGVAVIGLVGAFAGRDPGPDTRPAPRN</sequence>
<dbReference type="PANTHER" id="PTHR42718">
    <property type="entry name" value="MAJOR FACILITATOR SUPERFAMILY MULTIDRUG TRANSPORTER MFSC"/>
    <property type="match status" value="1"/>
</dbReference>
<evidence type="ECO:0000256" key="2">
    <source>
        <dbReference type="ARBA" id="ARBA00007520"/>
    </source>
</evidence>
<feature type="transmembrane region" description="Helical" evidence="8">
    <location>
        <begin position="40"/>
        <end position="69"/>
    </location>
</feature>
<feature type="transmembrane region" description="Helical" evidence="8">
    <location>
        <begin position="202"/>
        <end position="225"/>
    </location>
</feature>
<dbReference type="Pfam" id="PF07690">
    <property type="entry name" value="MFS_1"/>
    <property type="match status" value="2"/>
</dbReference>
<organism evidence="10 11">
    <name type="scientific">Spinactinospora alkalitolerans</name>
    <dbReference type="NCBI Taxonomy" id="687207"/>
    <lineage>
        <taxon>Bacteria</taxon>
        <taxon>Bacillati</taxon>
        <taxon>Actinomycetota</taxon>
        <taxon>Actinomycetes</taxon>
        <taxon>Streptosporangiales</taxon>
        <taxon>Nocardiopsidaceae</taxon>
        <taxon>Spinactinospora</taxon>
    </lineage>
</organism>
<dbReference type="RefSeq" id="WP_179643838.1">
    <property type="nucleotide sequence ID" value="NZ_BAAAYY010000003.1"/>
</dbReference>
<dbReference type="InterPro" id="IPR036259">
    <property type="entry name" value="MFS_trans_sf"/>
</dbReference>
<comment type="subcellular location">
    <subcellularLocation>
        <location evidence="1">Cell membrane</location>
        <topology evidence="1">Multi-pass membrane protein</topology>
    </subcellularLocation>
</comment>
<protein>
    <submittedName>
        <fullName evidence="10">MFS family permease</fullName>
    </submittedName>
</protein>
<keyword evidence="6 8" id="KW-1133">Transmembrane helix</keyword>
<gene>
    <name evidence="10" type="ORF">HDA32_003091</name>
</gene>
<dbReference type="AlphaFoldDB" id="A0A852TW68"/>
<dbReference type="InterPro" id="IPR020846">
    <property type="entry name" value="MFS_dom"/>
</dbReference>
<dbReference type="PROSITE" id="PS00216">
    <property type="entry name" value="SUGAR_TRANSPORT_1"/>
    <property type="match status" value="1"/>
</dbReference>
<keyword evidence="3" id="KW-0813">Transport</keyword>
<feature type="transmembrane region" description="Helical" evidence="8">
    <location>
        <begin position="81"/>
        <end position="99"/>
    </location>
</feature>
<dbReference type="CDD" id="cd17321">
    <property type="entry name" value="MFS_MMR_MDR_like"/>
    <property type="match status" value="1"/>
</dbReference>
<dbReference type="Gene3D" id="1.20.1250.20">
    <property type="entry name" value="MFS general substrate transporter like domains"/>
    <property type="match status" value="1"/>
</dbReference>
<proteinExistence type="inferred from homology"/>
<evidence type="ECO:0000256" key="5">
    <source>
        <dbReference type="ARBA" id="ARBA00022692"/>
    </source>
</evidence>
<evidence type="ECO:0000256" key="4">
    <source>
        <dbReference type="ARBA" id="ARBA00022475"/>
    </source>
</evidence>
<dbReference type="Proteomes" id="UP000589036">
    <property type="component" value="Unassembled WGS sequence"/>
</dbReference>
<feature type="transmembrane region" description="Helical" evidence="8">
    <location>
        <begin position="425"/>
        <end position="445"/>
    </location>
</feature>
<dbReference type="PANTHER" id="PTHR42718:SF46">
    <property type="entry name" value="BLR6921 PROTEIN"/>
    <property type="match status" value="1"/>
</dbReference>
<dbReference type="Gene3D" id="1.20.1720.10">
    <property type="entry name" value="Multidrug resistance protein D"/>
    <property type="match status" value="1"/>
</dbReference>
<evidence type="ECO:0000256" key="3">
    <source>
        <dbReference type="ARBA" id="ARBA00022448"/>
    </source>
</evidence>
<evidence type="ECO:0000313" key="10">
    <source>
        <dbReference type="EMBL" id="NYE47971.1"/>
    </source>
</evidence>
<evidence type="ECO:0000259" key="9">
    <source>
        <dbReference type="PROSITE" id="PS50850"/>
    </source>
</evidence>
<keyword evidence="11" id="KW-1185">Reference proteome</keyword>
<comment type="caution">
    <text evidence="10">The sequence shown here is derived from an EMBL/GenBank/DDBJ whole genome shotgun (WGS) entry which is preliminary data.</text>
</comment>
<accession>A0A852TW68</accession>
<feature type="transmembrane region" description="Helical" evidence="8">
    <location>
        <begin position="269"/>
        <end position="293"/>
    </location>
</feature>
<feature type="transmembrane region" description="Helical" evidence="8">
    <location>
        <begin position="397"/>
        <end position="419"/>
    </location>
</feature>
<evidence type="ECO:0000256" key="1">
    <source>
        <dbReference type="ARBA" id="ARBA00004651"/>
    </source>
</evidence>
<dbReference type="InterPro" id="IPR005829">
    <property type="entry name" value="Sugar_transporter_CS"/>
</dbReference>